<dbReference type="OrthoDB" id="2964870at2759"/>
<sequence length="273" mass="30744">MDTSEDHLLPRRDPFPQQLSEAAKALPHFSTAYAQLREGANSVDLHVEAPEIMKRFVGGVQFGEDPKGVLFYDSFSNISVTQVTIVYHQGVGSSKTVRVDFHVKHGPLHRKLVARFLARVDTKKYKLPPLRLGRGQGKWVSFRAATSAADVLRQEDSERLYIQFPSIAKEVYFNTDKKSGIKGSGVFIFHNIMELKDTSLQDCRTTSEGNTIVADYSPDRIVFFLKIIKEDEGNTSLEEVGLFLPDLPLKDIGQPNVAQLPETTWLEYVVPDY</sequence>
<evidence type="ECO:0000313" key="2">
    <source>
        <dbReference type="Proteomes" id="UP000054477"/>
    </source>
</evidence>
<dbReference type="AlphaFoldDB" id="A0A0C9X428"/>
<evidence type="ECO:0000313" key="1">
    <source>
        <dbReference type="EMBL" id="KIJ91302.1"/>
    </source>
</evidence>
<reference evidence="2" key="2">
    <citation type="submission" date="2015-01" db="EMBL/GenBank/DDBJ databases">
        <title>Evolutionary Origins and Diversification of the Mycorrhizal Mutualists.</title>
        <authorList>
            <consortium name="DOE Joint Genome Institute"/>
            <consortium name="Mycorrhizal Genomics Consortium"/>
            <person name="Kohler A."/>
            <person name="Kuo A."/>
            <person name="Nagy L.G."/>
            <person name="Floudas D."/>
            <person name="Copeland A."/>
            <person name="Barry K.W."/>
            <person name="Cichocki N."/>
            <person name="Veneault-Fourrey C."/>
            <person name="LaButti K."/>
            <person name="Lindquist E.A."/>
            <person name="Lipzen A."/>
            <person name="Lundell T."/>
            <person name="Morin E."/>
            <person name="Murat C."/>
            <person name="Riley R."/>
            <person name="Ohm R."/>
            <person name="Sun H."/>
            <person name="Tunlid A."/>
            <person name="Henrissat B."/>
            <person name="Grigoriev I.V."/>
            <person name="Hibbett D.S."/>
            <person name="Martin F."/>
        </authorList>
    </citation>
    <scope>NUCLEOTIDE SEQUENCE [LARGE SCALE GENOMIC DNA]</scope>
    <source>
        <strain evidence="2">LaAM-08-1</strain>
    </source>
</reference>
<name>A0A0C9X428_9AGAR</name>
<protein>
    <submittedName>
        <fullName evidence="1">Uncharacterized protein</fullName>
    </submittedName>
</protein>
<proteinExistence type="predicted"/>
<dbReference type="Proteomes" id="UP000054477">
    <property type="component" value="Unassembled WGS sequence"/>
</dbReference>
<dbReference type="EMBL" id="KN839026">
    <property type="protein sequence ID" value="KIJ91302.1"/>
    <property type="molecule type" value="Genomic_DNA"/>
</dbReference>
<accession>A0A0C9X428</accession>
<keyword evidence="2" id="KW-1185">Reference proteome</keyword>
<dbReference type="HOGENOM" id="CLU_073638_0_0_1"/>
<gene>
    <name evidence="1" type="ORF">K443DRAFT_686162</name>
</gene>
<reference evidence="1 2" key="1">
    <citation type="submission" date="2014-04" db="EMBL/GenBank/DDBJ databases">
        <authorList>
            <consortium name="DOE Joint Genome Institute"/>
            <person name="Kuo A."/>
            <person name="Kohler A."/>
            <person name="Nagy L.G."/>
            <person name="Floudas D."/>
            <person name="Copeland A."/>
            <person name="Barry K.W."/>
            <person name="Cichocki N."/>
            <person name="Veneault-Fourrey C."/>
            <person name="LaButti K."/>
            <person name="Lindquist E.A."/>
            <person name="Lipzen A."/>
            <person name="Lundell T."/>
            <person name="Morin E."/>
            <person name="Murat C."/>
            <person name="Sun H."/>
            <person name="Tunlid A."/>
            <person name="Henrissat B."/>
            <person name="Grigoriev I.V."/>
            <person name="Hibbett D.S."/>
            <person name="Martin F."/>
            <person name="Nordberg H.P."/>
            <person name="Cantor M.N."/>
            <person name="Hua S.X."/>
        </authorList>
    </citation>
    <scope>NUCLEOTIDE SEQUENCE [LARGE SCALE GENOMIC DNA]</scope>
    <source>
        <strain evidence="1 2">LaAM-08-1</strain>
    </source>
</reference>
<organism evidence="1 2">
    <name type="scientific">Laccaria amethystina LaAM-08-1</name>
    <dbReference type="NCBI Taxonomy" id="1095629"/>
    <lineage>
        <taxon>Eukaryota</taxon>
        <taxon>Fungi</taxon>
        <taxon>Dikarya</taxon>
        <taxon>Basidiomycota</taxon>
        <taxon>Agaricomycotina</taxon>
        <taxon>Agaricomycetes</taxon>
        <taxon>Agaricomycetidae</taxon>
        <taxon>Agaricales</taxon>
        <taxon>Agaricineae</taxon>
        <taxon>Hydnangiaceae</taxon>
        <taxon>Laccaria</taxon>
    </lineage>
</organism>